<evidence type="ECO:0000313" key="2">
    <source>
        <dbReference type="Proteomes" id="UP000789860"/>
    </source>
</evidence>
<organism evidence="1 2">
    <name type="scientific">Scutellospora calospora</name>
    <dbReference type="NCBI Taxonomy" id="85575"/>
    <lineage>
        <taxon>Eukaryota</taxon>
        <taxon>Fungi</taxon>
        <taxon>Fungi incertae sedis</taxon>
        <taxon>Mucoromycota</taxon>
        <taxon>Glomeromycotina</taxon>
        <taxon>Glomeromycetes</taxon>
        <taxon>Diversisporales</taxon>
        <taxon>Gigasporaceae</taxon>
        <taxon>Scutellospora</taxon>
    </lineage>
</organism>
<evidence type="ECO:0000313" key="1">
    <source>
        <dbReference type="EMBL" id="CAG8568360.1"/>
    </source>
</evidence>
<accession>A0ACA9M747</accession>
<dbReference type="Proteomes" id="UP000789860">
    <property type="component" value="Unassembled WGS sequence"/>
</dbReference>
<gene>
    <name evidence="1" type="ORF">SCALOS_LOCUS5760</name>
</gene>
<dbReference type="EMBL" id="CAJVPM010009917">
    <property type="protein sequence ID" value="CAG8568360.1"/>
    <property type="molecule type" value="Genomic_DNA"/>
</dbReference>
<name>A0ACA9M747_9GLOM</name>
<sequence length="380" mass="43776">MIHDGKFHYPPGGGASVFKEKYINYIFNYLPKNEVRINVGVTPNTSPHFGIITTFSLAFALAQQLKKLGKTLTIIVGIVDTESIKSDKYIFDDIVFQKSLAYTGGIYDYIDDYKELIEKLSSYFGGIDHIIVNQSDLSLHRKAPEIIRKIINERERIGQLLFPLKNSLGLTAACPQCGLADKYGVKNCYNGDIINFFCPNHGFHSIDISKDNLQKLEYQTPLRNLIRGLLYTEDNKEKAIPYSWLRVTGCDFSGFYQEQLLYRGIAMFNIDIINSPLIVYGPLVIDWSGAKLSKSILVEGGYKYMTKQGLDYFINYQKFKTKFNSKGLEILFDETNLWLEESHRLFRNYPIFYFEELFKAKINKAMDLEEFNSKKDIEQD</sequence>
<protein>
    <submittedName>
        <fullName evidence="1">9025_t:CDS:1</fullName>
    </submittedName>
</protein>
<keyword evidence="2" id="KW-1185">Reference proteome</keyword>
<proteinExistence type="predicted"/>
<reference evidence="1" key="1">
    <citation type="submission" date="2021-06" db="EMBL/GenBank/DDBJ databases">
        <authorList>
            <person name="Kallberg Y."/>
            <person name="Tangrot J."/>
            <person name="Rosling A."/>
        </authorList>
    </citation>
    <scope>NUCLEOTIDE SEQUENCE</scope>
    <source>
        <strain evidence="1">AU212A</strain>
    </source>
</reference>
<comment type="caution">
    <text evidence="1">The sequence shown here is derived from an EMBL/GenBank/DDBJ whole genome shotgun (WGS) entry which is preliminary data.</text>
</comment>